<feature type="transmembrane region" description="Helical" evidence="2">
    <location>
        <begin position="87"/>
        <end position="112"/>
    </location>
</feature>
<keyword evidence="2" id="KW-0472">Membrane</keyword>
<feature type="transmembrane region" description="Helical" evidence="2">
    <location>
        <begin position="225"/>
        <end position="245"/>
    </location>
</feature>
<feature type="transmembrane region" description="Helical" evidence="2">
    <location>
        <begin position="165"/>
        <end position="193"/>
    </location>
</feature>
<feature type="transmembrane region" description="Helical" evidence="2">
    <location>
        <begin position="118"/>
        <end position="144"/>
    </location>
</feature>
<proteinExistence type="predicted"/>
<name>A0A0W8EER9_9ZZZZ</name>
<feature type="transmembrane region" description="Helical" evidence="2">
    <location>
        <begin position="47"/>
        <end position="66"/>
    </location>
</feature>
<comment type="caution">
    <text evidence="3">The sequence shown here is derived from an EMBL/GenBank/DDBJ whole genome shotgun (WGS) entry which is preliminary data.</text>
</comment>
<organism evidence="3">
    <name type="scientific">hydrocarbon metagenome</name>
    <dbReference type="NCBI Taxonomy" id="938273"/>
    <lineage>
        <taxon>unclassified sequences</taxon>
        <taxon>metagenomes</taxon>
        <taxon>ecological metagenomes</taxon>
    </lineage>
</organism>
<evidence type="ECO:0000256" key="1">
    <source>
        <dbReference type="SAM" id="MobiDB-lite"/>
    </source>
</evidence>
<evidence type="ECO:0000256" key="2">
    <source>
        <dbReference type="SAM" id="Phobius"/>
    </source>
</evidence>
<feature type="compositionally biased region" description="Basic and acidic residues" evidence="1">
    <location>
        <begin position="271"/>
        <end position="280"/>
    </location>
</feature>
<sequence>MIASSLLSAAALLRAPAAWLPGIVLGGIAAGVVLVQYHFGIFLAERLLIIPLAVLPFFMAGLLHLVNTGERSLKVFFEGGMSGYFRVLLPMLLVLFGIVLTILLILIPLFILGQGTQALSFLVMTVPLSILFFTFFSDTAAVFERKPVFESIRRSVEFVLRNSRACLLFYLLSLGIAALIGFTMMLAWTAVLYERLVPLAGMTPEDMQTFTIADFNELLSADGTFVTALILFTGLAVAFSLLYAFKACFFRDSTVKAGEEEGKTAPPEGEYDSKGRYYRY</sequence>
<dbReference type="AlphaFoldDB" id="A0A0W8EER9"/>
<gene>
    <name evidence="3" type="ORF">ASZ90_016726</name>
</gene>
<feature type="region of interest" description="Disordered" evidence="1">
    <location>
        <begin position="259"/>
        <end position="280"/>
    </location>
</feature>
<protein>
    <submittedName>
        <fullName evidence="3">Uncharacterized protein</fullName>
    </submittedName>
</protein>
<evidence type="ECO:0000313" key="3">
    <source>
        <dbReference type="EMBL" id="KUG07156.1"/>
    </source>
</evidence>
<accession>A0A0W8EER9</accession>
<dbReference type="EMBL" id="LNQE01001763">
    <property type="protein sequence ID" value="KUG07156.1"/>
    <property type="molecule type" value="Genomic_DNA"/>
</dbReference>
<keyword evidence="2" id="KW-0812">Transmembrane</keyword>
<reference evidence="3" key="1">
    <citation type="journal article" date="2015" name="Proc. Natl. Acad. Sci. U.S.A.">
        <title>Networks of energetic and metabolic interactions define dynamics in microbial communities.</title>
        <authorList>
            <person name="Embree M."/>
            <person name="Liu J.K."/>
            <person name="Al-Bassam M.M."/>
            <person name="Zengler K."/>
        </authorList>
    </citation>
    <scope>NUCLEOTIDE SEQUENCE</scope>
</reference>
<keyword evidence="2" id="KW-1133">Transmembrane helix</keyword>